<evidence type="ECO:0000313" key="1">
    <source>
        <dbReference type="EMBL" id="CAB1127728.1"/>
    </source>
</evidence>
<name>A0A6F8ZCX6_9FIRM</name>
<gene>
    <name evidence="1" type="ORF">R50_0222</name>
</gene>
<protein>
    <recommendedName>
        <fullName evidence="3">DUF2249 domain-containing protein</fullName>
    </recommendedName>
</protein>
<proteinExistence type="predicted"/>
<evidence type="ECO:0000313" key="2">
    <source>
        <dbReference type="Proteomes" id="UP000503399"/>
    </source>
</evidence>
<evidence type="ECO:0008006" key="3">
    <source>
        <dbReference type="Google" id="ProtNLM"/>
    </source>
</evidence>
<accession>A0A6F8ZCX6</accession>
<dbReference type="Proteomes" id="UP000503399">
    <property type="component" value="Chromosome"/>
</dbReference>
<organism evidence="1 2">
    <name type="scientific">Candidatus Hydrogenisulfobacillus filiaventi</name>
    <dbReference type="NCBI Taxonomy" id="2707344"/>
    <lineage>
        <taxon>Bacteria</taxon>
        <taxon>Bacillati</taxon>
        <taxon>Bacillota</taxon>
        <taxon>Clostridia</taxon>
        <taxon>Eubacteriales</taxon>
        <taxon>Clostridiales Family XVII. Incertae Sedis</taxon>
        <taxon>Candidatus Hydrogenisulfobacillus</taxon>
    </lineage>
</organism>
<dbReference type="AlphaFoldDB" id="A0A6F8ZCX6"/>
<dbReference type="EMBL" id="LR778114">
    <property type="protein sequence ID" value="CAB1127728.1"/>
    <property type="molecule type" value="Genomic_DNA"/>
</dbReference>
<keyword evidence="2" id="KW-1185">Reference proteome</keyword>
<reference evidence="1 2" key="1">
    <citation type="submission" date="2020-02" db="EMBL/GenBank/DDBJ databases">
        <authorList>
            <person name="Hogendoorn C."/>
        </authorList>
    </citation>
    <scope>NUCLEOTIDE SEQUENCE [LARGE SCALE GENOMIC DNA]</scope>
    <source>
        <strain evidence="1">R501</strain>
    </source>
</reference>
<dbReference type="KEGG" id="hfv:R50_0222"/>
<sequence>MTVLDLRGLPAAERRPRIAEAVAGMAPGDSAVLVIEHEDFWGAIPKTIEGFAGQVRFDSITFEQNYRVYDVRVTKL</sequence>